<sequence length="444" mass="48493">MPKTPSPDHSDFTSLLGHLTTASEAPTTAASNPPALAASEAQAGNAEHRSDPTSSDSEDSDTVPGQFNWLKEAIEVLVANIDVAANNLVYTLCHTQPCPLTNIVIKPKHENQLPVFIGDIKVPVQTTETIGPVATTFQVIEAAIHNSADPGELCIDITYAVPMKFNMNHIPNSPVTTPNIGASGADYFSMNVYPKAVVAIDHHHALNTSVPSSPHPVVAPSSIKVSLLERFIPPSSTEEYLHLFTMDAPSVLVDRLVELSPKGGMLVFIYPTLQGATTFSSTYLGALLDPLLRNMIGLYKLSADFAYGVGKAAAVSQMLPYEKMLRKLSILLRQLERGATAPNRPKPKFKIMHSNTQIVPLERKEWTQWWIHQESDRITKVVNTYFNKGHMLPNKMNTSGDMEDVTASDLVREVCDGVKERPYAECDAAREGIEVGVFVVKRTS</sequence>
<comment type="caution">
    <text evidence="2">The sequence shown here is derived from an EMBL/GenBank/DDBJ whole genome shotgun (WGS) entry which is preliminary data.</text>
</comment>
<protein>
    <submittedName>
        <fullName evidence="2">Uncharacterized protein</fullName>
    </submittedName>
</protein>
<evidence type="ECO:0000256" key="1">
    <source>
        <dbReference type="SAM" id="MobiDB-lite"/>
    </source>
</evidence>
<dbReference type="AlphaFoldDB" id="A0A8H3FAC8"/>
<feature type="compositionally biased region" description="Basic and acidic residues" evidence="1">
    <location>
        <begin position="1"/>
        <end position="11"/>
    </location>
</feature>
<accession>A0A8H3FAC8</accession>
<dbReference type="Proteomes" id="UP000664534">
    <property type="component" value="Unassembled WGS sequence"/>
</dbReference>
<organism evidence="2 3">
    <name type="scientific">Imshaugia aleurites</name>
    <dbReference type="NCBI Taxonomy" id="172621"/>
    <lineage>
        <taxon>Eukaryota</taxon>
        <taxon>Fungi</taxon>
        <taxon>Dikarya</taxon>
        <taxon>Ascomycota</taxon>
        <taxon>Pezizomycotina</taxon>
        <taxon>Lecanoromycetes</taxon>
        <taxon>OSLEUM clade</taxon>
        <taxon>Lecanoromycetidae</taxon>
        <taxon>Lecanorales</taxon>
        <taxon>Lecanorineae</taxon>
        <taxon>Parmeliaceae</taxon>
        <taxon>Imshaugia</taxon>
    </lineage>
</organism>
<evidence type="ECO:0000313" key="2">
    <source>
        <dbReference type="EMBL" id="CAF9920884.1"/>
    </source>
</evidence>
<gene>
    <name evidence="2" type="ORF">IMSHALPRED_005030</name>
</gene>
<dbReference type="EMBL" id="CAJPDT010000026">
    <property type="protein sequence ID" value="CAF9920884.1"/>
    <property type="molecule type" value="Genomic_DNA"/>
</dbReference>
<dbReference type="OrthoDB" id="5407894at2759"/>
<keyword evidence="3" id="KW-1185">Reference proteome</keyword>
<reference evidence="2" key="1">
    <citation type="submission" date="2021-03" db="EMBL/GenBank/DDBJ databases">
        <authorList>
            <person name="Tagirdzhanova G."/>
        </authorList>
    </citation>
    <scope>NUCLEOTIDE SEQUENCE</scope>
</reference>
<evidence type="ECO:0000313" key="3">
    <source>
        <dbReference type="Proteomes" id="UP000664534"/>
    </source>
</evidence>
<feature type="region of interest" description="Disordered" evidence="1">
    <location>
        <begin position="1"/>
        <end position="64"/>
    </location>
</feature>
<feature type="compositionally biased region" description="Low complexity" evidence="1">
    <location>
        <begin position="19"/>
        <end position="41"/>
    </location>
</feature>
<proteinExistence type="predicted"/>
<name>A0A8H3FAC8_9LECA</name>